<dbReference type="InterPro" id="IPR015878">
    <property type="entry name" value="Ado_hCys_hydrolase_NAD-bd"/>
</dbReference>
<dbReference type="InterPro" id="IPR036291">
    <property type="entry name" value="NAD(P)-bd_dom_sf"/>
</dbReference>
<reference evidence="3" key="2">
    <citation type="submission" date="2015-01" db="EMBL/GenBank/DDBJ databases">
        <title>Evolutionary Origins and Diversification of the Mycorrhizal Mutualists.</title>
        <authorList>
            <consortium name="DOE Joint Genome Institute"/>
            <consortium name="Mycorrhizal Genomics Consortium"/>
            <person name="Kohler A."/>
            <person name="Kuo A."/>
            <person name="Nagy L.G."/>
            <person name="Floudas D."/>
            <person name="Copeland A."/>
            <person name="Barry K.W."/>
            <person name="Cichocki N."/>
            <person name="Veneault-Fourrey C."/>
            <person name="LaButti K."/>
            <person name="Lindquist E.A."/>
            <person name="Lipzen A."/>
            <person name="Lundell T."/>
            <person name="Morin E."/>
            <person name="Murat C."/>
            <person name="Riley R."/>
            <person name="Ohm R."/>
            <person name="Sun H."/>
            <person name="Tunlid A."/>
            <person name="Henrissat B."/>
            <person name="Grigoriev I.V."/>
            <person name="Hibbett D.S."/>
            <person name="Martin F."/>
        </authorList>
    </citation>
    <scope>NUCLEOTIDE SEQUENCE [LARGE SCALE GENOMIC DNA]</scope>
    <source>
        <strain evidence="3">UH-Slu-Lm8-n1</strain>
    </source>
</reference>
<dbReference type="Pfam" id="PF00670">
    <property type="entry name" value="AdoHcyase_NAD"/>
    <property type="match status" value="1"/>
</dbReference>
<organism evidence="2 3">
    <name type="scientific">Suillus luteus UH-Slu-Lm8-n1</name>
    <dbReference type="NCBI Taxonomy" id="930992"/>
    <lineage>
        <taxon>Eukaryota</taxon>
        <taxon>Fungi</taxon>
        <taxon>Dikarya</taxon>
        <taxon>Basidiomycota</taxon>
        <taxon>Agaricomycotina</taxon>
        <taxon>Agaricomycetes</taxon>
        <taxon>Agaricomycetidae</taxon>
        <taxon>Boletales</taxon>
        <taxon>Suillineae</taxon>
        <taxon>Suillaceae</taxon>
        <taxon>Suillus</taxon>
    </lineage>
</organism>
<dbReference type="EMBL" id="KN835508">
    <property type="protein sequence ID" value="KIK36682.1"/>
    <property type="molecule type" value="Genomic_DNA"/>
</dbReference>
<protein>
    <recommendedName>
        <fullName evidence="1">S-adenosyl-L-homocysteine hydrolase NAD binding domain-containing protein</fullName>
    </recommendedName>
</protein>
<evidence type="ECO:0000259" key="1">
    <source>
        <dbReference type="Pfam" id="PF00670"/>
    </source>
</evidence>
<dbReference type="AlphaFoldDB" id="A0A0D0AQX2"/>
<dbReference type="STRING" id="930992.A0A0D0AQX2"/>
<name>A0A0D0AQX2_9AGAM</name>
<evidence type="ECO:0000313" key="3">
    <source>
        <dbReference type="Proteomes" id="UP000054485"/>
    </source>
</evidence>
<dbReference type="SUPFAM" id="SSF51735">
    <property type="entry name" value="NAD(P)-binding Rossmann-fold domains"/>
    <property type="match status" value="1"/>
</dbReference>
<evidence type="ECO:0000313" key="2">
    <source>
        <dbReference type="EMBL" id="KIK36682.1"/>
    </source>
</evidence>
<proteinExistence type="predicted"/>
<dbReference type="Proteomes" id="UP000054485">
    <property type="component" value="Unassembled WGS sequence"/>
</dbReference>
<dbReference type="InParanoid" id="A0A0D0AQX2"/>
<sequence length="212" mass="23395">MTPINTTSSRQLSCASTGNAESLSCFDRILRNPPSPLAHVDIWFQIGHVYEQQKDVSSLPILYPPLFYFMFSNDDAFRSQRSPRSTTTMGAGNLLSMVSSVCAKSLRSYGARILITNIDPINALQAAMVGYEVTTMEDAALCENSQGLQPRPMRTPIQTSRFFNGFDPYSPSGRNNRATTIMHNTLQSVVDPTHPSASETRLLLPLTQLSVT</sequence>
<accession>A0A0D0AQX2</accession>
<keyword evidence="3" id="KW-1185">Reference proteome</keyword>
<dbReference type="HOGENOM" id="CLU_1300414_0_0_1"/>
<dbReference type="OrthoDB" id="418911at2759"/>
<feature type="domain" description="S-adenosyl-L-homocysteine hydrolase NAD binding" evidence="1">
    <location>
        <begin position="98"/>
        <end position="140"/>
    </location>
</feature>
<gene>
    <name evidence="2" type="ORF">CY34DRAFT_16230</name>
</gene>
<dbReference type="Gene3D" id="3.40.50.720">
    <property type="entry name" value="NAD(P)-binding Rossmann-like Domain"/>
    <property type="match status" value="1"/>
</dbReference>
<reference evidence="2 3" key="1">
    <citation type="submission" date="2014-04" db="EMBL/GenBank/DDBJ databases">
        <authorList>
            <consortium name="DOE Joint Genome Institute"/>
            <person name="Kuo A."/>
            <person name="Ruytinx J."/>
            <person name="Rineau F."/>
            <person name="Colpaert J."/>
            <person name="Kohler A."/>
            <person name="Nagy L.G."/>
            <person name="Floudas D."/>
            <person name="Copeland A."/>
            <person name="Barry K.W."/>
            <person name="Cichocki N."/>
            <person name="Veneault-Fourrey C."/>
            <person name="LaButti K."/>
            <person name="Lindquist E.A."/>
            <person name="Lipzen A."/>
            <person name="Lundell T."/>
            <person name="Morin E."/>
            <person name="Murat C."/>
            <person name="Sun H."/>
            <person name="Tunlid A."/>
            <person name="Henrissat B."/>
            <person name="Grigoriev I.V."/>
            <person name="Hibbett D.S."/>
            <person name="Martin F."/>
            <person name="Nordberg H.P."/>
            <person name="Cantor M.N."/>
            <person name="Hua S.X."/>
        </authorList>
    </citation>
    <scope>NUCLEOTIDE SEQUENCE [LARGE SCALE GENOMIC DNA]</scope>
    <source>
        <strain evidence="2 3">UH-Slu-Lm8-n1</strain>
    </source>
</reference>